<dbReference type="OrthoDB" id="10025005at2759"/>
<dbReference type="SMART" id="SM00225">
    <property type="entry name" value="BTB"/>
    <property type="match status" value="1"/>
</dbReference>
<organism evidence="2 3">
    <name type="scientific">Ambispora leptoticha</name>
    <dbReference type="NCBI Taxonomy" id="144679"/>
    <lineage>
        <taxon>Eukaryota</taxon>
        <taxon>Fungi</taxon>
        <taxon>Fungi incertae sedis</taxon>
        <taxon>Mucoromycota</taxon>
        <taxon>Glomeromycotina</taxon>
        <taxon>Glomeromycetes</taxon>
        <taxon>Archaeosporales</taxon>
        <taxon>Ambisporaceae</taxon>
        <taxon>Ambispora</taxon>
    </lineage>
</organism>
<reference evidence="2" key="1">
    <citation type="submission" date="2021-06" db="EMBL/GenBank/DDBJ databases">
        <authorList>
            <person name="Kallberg Y."/>
            <person name="Tangrot J."/>
            <person name="Rosling A."/>
        </authorList>
    </citation>
    <scope>NUCLEOTIDE SEQUENCE</scope>
    <source>
        <strain evidence="2">FL130A</strain>
    </source>
</reference>
<dbReference type="Gene3D" id="3.30.710.10">
    <property type="entry name" value="Potassium Channel Kv1.1, Chain A"/>
    <property type="match status" value="1"/>
</dbReference>
<dbReference type="InterPro" id="IPR000210">
    <property type="entry name" value="BTB/POZ_dom"/>
</dbReference>
<protein>
    <submittedName>
        <fullName evidence="2">5851_t:CDS:1</fullName>
    </submittedName>
</protein>
<dbReference type="InterPro" id="IPR003131">
    <property type="entry name" value="T1-type_BTB"/>
</dbReference>
<name>A0A9N9FGR8_9GLOM</name>
<dbReference type="PANTHER" id="PTHR14499">
    <property type="entry name" value="POTASSIUM CHANNEL TETRAMERIZATION DOMAIN-CONTAINING"/>
    <property type="match status" value="1"/>
</dbReference>
<evidence type="ECO:0000259" key="1">
    <source>
        <dbReference type="SMART" id="SM00225"/>
    </source>
</evidence>
<evidence type="ECO:0000313" key="2">
    <source>
        <dbReference type="EMBL" id="CAG8534952.1"/>
    </source>
</evidence>
<evidence type="ECO:0000313" key="3">
    <source>
        <dbReference type="Proteomes" id="UP000789508"/>
    </source>
</evidence>
<proteinExistence type="predicted"/>
<gene>
    <name evidence="2" type="ORF">ALEPTO_LOCUS5124</name>
</gene>
<sequence>MDENNSQSQIVVLNVGGLKYETLQSTLTAYPDTLLGTMFAERNQHLLKPKNGNEYFFDRNGRAFHYIMEYYRSGKLYFPTKFDDKHSEFWATREEVESELDYFQINIEDHHIKEVHLQLSRYLDEFLVFLEEQILNEMRSMEEGLEIHLKINYQTFITIFFY</sequence>
<dbReference type="Proteomes" id="UP000789508">
    <property type="component" value="Unassembled WGS sequence"/>
</dbReference>
<comment type="caution">
    <text evidence="2">The sequence shown here is derived from an EMBL/GenBank/DDBJ whole genome shotgun (WGS) entry which is preliminary data.</text>
</comment>
<dbReference type="AlphaFoldDB" id="A0A9N9FGR8"/>
<feature type="domain" description="BTB" evidence="1">
    <location>
        <begin position="9"/>
        <end position="120"/>
    </location>
</feature>
<dbReference type="EMBL" id="CAJVPS010001355">
    <property type="protein sequence ID" value="CAG8534952.1"/>
    <property type="molecule type" value="Genomic_DNA"/>
</dbReference>
<dbReference type="PANTHER" id="PTHR14499:SF136">
    <property type="entry name" value="GH08630P"/>
    <property type="match status" value="1"/>
</dbReference>
<dbReference type="GO" id="GO:0051260">
    <property type="term" value="P:protein homooligomerization"/>
    <property type="evidence" value="ECO:0007669"/>
    <property type="project" value="InterPro"/>
</dbReference>
<dbReference type="SUPFAM" id="SSF54695">
    <property type="entry name" value="POZ domain"/>
    <property type="match status" value="1"/>
</dbReference>
<accession>A0A9N9FGR8</accession>
<dbReference type="Pfam" id="PF02214">
    <property type="entry name" value="BTB_2"/>
    <property type="match status" value="1"/>
</dbReference>
<keyword evidence="3" id="KW-1185">Reference proteome</keyword>
<dbReference type="InterPro" id="IPR011333">
    <property type="entry name" value="SKP1/BTB/POZ_sf"/>
</dbReference>